<gene>
    <name evidence="1" type="ORF">BcellWH2_01526</name>
</gene>
<dbReference type="Pfam" id="PF00583">
    <property type="entry name" value="Acetyltransf_1"/>
    <property type="match status" value="1"/>
</dbReference>
<dbReference type="PATRIC" id="fig|246787.4.peg.1572"/>
<evidence type="ECO:0000313" key="1">
    <source>
        <dbReference type="EMBL" id="ALJ58781.1"/>
    </source>
</evidence>
<protein>
    <submittedName>
        <fullName evidence="1">Acetyltransferase (GNAT) family protein</fullName>
    </submittedName>
</protein>
<dbReference type="InterPro" id="IPR000182">
    <property type="entry name" value="GNAT_dom"/>
</dbReference>
<dbReference type="EMBL" id="CP012801">
    <property type="protein sequence ID" value="ALJ58781.1"/>
    <property type="molecule type" value="Genomic_DNA"/>
</dbReference>
<evidence type="ECO:0000313" key="2">
    <source>
        <dbReference type="Proteomes" id="UP000061809"/>
    </source>
</evidence>
<sequence length="178" mass="21444">MIRLQRISTADEFLYEYMEQLITAAFPPEEYRPLEELRLYTDSKPHFYNNIIFHHDTPVGFITYWDFGKFYYVEHFAVDPAQRNGGHGKNVLNHLCELLQHPIVLEVEMPEEEMAQRRINFYKRQGFVLWEKPYLQPPYRPGDDYLPMLLMAHGNLECERDFETVKNSIYREVYNVQE</sequence>
<keyword evidence="1" id="KW-0808">Transferase</keyword>
<dbReference type="Gene3D" id="3.40.630.30">
    <property type="match status" value="1"/>
</dbReference>
<name>A0A0P0GNK3_9BACE</name>
<dbReference type="InterPro" id="IPR016181">
    <property type="entry name" value="Acyl_CoA_acyltransferase"/>
</dbReference>
<reference evidence="1 2" key="1">
    <citation type="journal article" date="2015" name="Science">
        <title>Genetic determinants of in vivo fitness and diet responsiveness in multiple human gut Bacteroides.</title>
        <authorList>
            <person name="Wu M."/>
            <person name="McNulty N.P."/>
            <person name="Rodionov D.A."/>
            <person name="Khoroshkin M.S."/>
            <person name="Griffin N.W."/>
            <person name="Cheng J."/>
            <person name="Latreille P."/>
            <person name="Kerstetter R.A."/>
            <person name="Terrapon N."/>
            <person name="Henrissat B."/>
            <person name="Osterman A.L."/>
            <person name="Gordon J.I."/>
        </authorList>
    </citation>
    <scope>NUCLEOTIDE SEQUENCE [LARGE SCALE GENOMIC DNA]</scope>
    <source>
        <strain evidence="1 2">WH2</strain>
    </source>
</reference>
<organism evidence="1 2">
    <name type="scientific">Bacteroides cellulosilyticus</name>
    <dbReference type="NCBI Taxonomy" id="246787"/>
    <lineage>
        <taxon>Bacteria</taxon>
        <taxon>Pseudomonadati</taxon>
        <taxon>Bacteroidota</taxon>
        <taxon>Bacteroidia</taxon>
        <taxon>Bacteroidales</taxon>
        <taxon>Bacteroidaceae</taxon>
        <taxon>Bacteroides</taxon>
    </lineage>
</organism>
<dbReference type="GO" id="GO:0016747">
    <property type="term" value="F:acyltransferase activity, transferring groups other than amino-acyl groups"/>
    <property type="evidence" value="ECO:0007669"/>
    <property type="project" value="InterPro"/>
</dbReference>
<dbReference type="RefSeq" id="WP_029429163.1">
    <property type="nucleotide sequence ID" value="NZ_CP012801.1"/>
</dbReference>
<dbReference type="Proteomes" id="UP000061809">
    <property type="component" value="Chromosome"/>
</dbReference>
<dbReference type="CDD" id="cd04301">
    <property type="entry name" value="NAT_SF"/>
    <property type="match status" value="1"/>
</dbReference>
<dbReference type="PROSITE" id="PS51186">
    <property type="entry name" value="GNAT"/>
    <property type="match status" value="1"/>
</dbReference>
<proteinExistence type="predicted"/>
<dbReference type="AlphaFoldDB" id="A0A0P0GNK3"/>
<accession>A0A0P0GNK3</accession>
<dbReference type="SUPFAM" id="SSF55729">
    <property type="entry name" value="Acyl-CoA N-acyltransferases (Nat)"/>
    <property type="match status" value="1"/>
</dbReference>
<dbReference type="KEGG" id="bcel:BcellWH2_01526"/>